<evidence type="ECO:0000256" key="7">
    <source>
        <dbReference type="RuleBase" id="RU910716"/>
    </source>
</evidence>
<sequence length="403" mass="46239">MAVEQQSVTIVQMISLPVSFLSLAWASIVADAFLHSDEGDLNFRVKDRVLHFVTHLFILSSRLFAVALFTVSFKWWVTSVLIFHRTVMAICDTTIWLCSQRSFSCKKIYVFVSVLFFCFHWLRGDLAMIITDKDTEKKSKRKHFRRIQLVFNVLFVIENITMILLFYFSHFPHTWFCLPVTICVCLFSSRLGNVVSVGTNIKYVMLMAENELKWYEIVSIFFGIILGFADPITDILTLVEFHREDHKTWFGVGHSFIILPLLFFSIINVLQTYNGQNVDCWNCCWTTCTFGCIPLFPALMKLRALFDYLKENKLLEFSKLAVLAEAALESAPQFIIQLYAMVVQQESVSIVQMVSLPVSFLSLAWASSVADGADFNVKNKLLLFSTHVFILSRRLLAVARSSP</sequence>
<keyword evidence="9" id="KW-1185">Reference proteome</keyword>
<keyword evidence="3" id="KW-1003">Cell membrane</keyword>
<feature type="transmembrane region" description="Helical" evidence="7">
    <location>
        <begin position="49"/>
        <end position="69"/>
    </location>
</feature>
<proteinExistence type="inferred from homology"/>
<evidence type="ECO:0000256" key="6">
    <source>
        <dbReference type="ARBA" id="ARBA00023136"/>
    </source>
</evidence>
<feature type="transmembrane region" description="Helical" evidence="7">
    <location>
        <begin position="212"/>
        <end position="229"/>
    </location>
</feature>
<name>A0ABN8R6V6_9CNID</name>
<dbReference type="Pfam" id="PF09815">
    <property type="entry name" value="XK-related"/>
    <property type="match status" value="2"/>
</dbReference>
<evidence type="ECO:0000313" key="8">
    <source>
        <dbReference type="EMBL" id="CAH3174606.1"/>
    </source>
</evidence>
<evidence type="ECO:0000256" key="4">
    <source>
        <dbReference type="ARBA" id="ARBA00022692"/>
    </source>
</evidence>
<evidence type="ECO:0000256" key="1">
    <source>
        <dbReference type="ARBA" id="ARBA00004651"/>
    </source>
</evidence>
<organism evidence="8 9">
    <name type="scientific">Porites lobata</name>
    <dbReference type="NCBI Taxonomy" id="104759"/>
    <lineage>
        <taxon>Eukaryota</taxon>
        <taxon>Metazoa</taxon>
        <taxon>Cnidaria</taxon>
        <taxon>Anthozoa</taxon>
        <taxon>Hexacorallia</taxon>
        <taxon>Scleractinia</taxon>
        <taxon>Fungiina</taxon>
        <taxon>Poritidae</taxon>
        <taxon>Porites</taxon>
    </lineage>
</organism>
<feature type="transmembrane region" description="Helical" evidence="7">
    <location>
        <begin position="173"/>
        <end position="191"/>
    </location>
</feature>
<evidence type="ECO:0000256" key="5">
    <source>
        <dbReference type="ARBA" id="ARBA00022989"/>
    </source>
</evidence>
<keyword evidence="5 7" id="KW-1133">Transmembrane helix</keyword>
<dbReference type="EMBL" id="CALNXK010000192">
    <property type="protein sequence ID" value="CAH3174606.1"/>
    <property type="molecule type" value="Genomic_DNA"/>
</dbReference>
<dbReference type="InterPro" id="IPR050895">
    <property type="entry name" value="XK-related_scramblase"/>
</dbReference>
<evidence type="ECO:0000313" key="9">
    <source>
        <dbReference type="Proteomes" id="UP001159405"/>
    </source>
</evidence>
<dbReference type="InterPro" id="IPR018629">
    <property type="entry name" value="XK-rel"/>
</dbReference>
<accession>A0ABN8R6V6</accession>
<evidence type="ECO:0000256" key="2">
    <source>
        <dbReference type="ARBA" id="ARBA00008789"/>
    </source>
</evidence>
<protein>
    <recommendedName>
        <fullName evidence="7">XK-related protein</fullName>
    </recommendedName>
</protein>
<keyword evidence="6 7" id="KW-0472">Membrane</keyword>
<dbReference type="PANTHER" id="PTHR16024:SF6">
    <property type="entry name" value="XK-RELATED PROTEIN"/>
    <property type="match status" value="1"/>
</dbReference>
<feature type="transmembrane region" description="Helical" evidence="7">
    <location>
        <begin position="249"/>
        <end position="270"/>
    </location>
</feature>
<gene>
    <name evidence="8" type="ORF">PLOB_00015294</name>
</gene>
<feature type="transmembrane region" description="Helical" evidence="7">
    <location>
        <begin position="76"/>
        <end position="96"/>
    </location>
</feature>
<comment type="subcellular location">
    <subcellularLocation>
        <location evidence="1">Cell membrane</location>
        <topology evidence="1">Multi-pass membrane protein</topology>
    </subcellularLocation>
    <subcellularLocation>
        <location evidence="7">Membrane</location>
        <topology evidence="7">Multi-pass membrane protein</topology>
    </subcellularLocation>
</comment>
<comment type="similarity">
    <text evidence="2 7">Belongs to the XK family.</text>
</comment>
<dbReference type="PANTHER" id="PTHR16024">
    <property type="entry name" value="XK-RELATED PROTEIN"/>
    <property type="match status" value="1"/>
</dbReference>
<feature type="transmembrane region" description="Helical" evidence="7">
    <location>
        <begin position="108"/>
        <end position="128"/>
    </location>
</feature>
<comment type="caution">
    <text evidence="8">The sequence shown here is derived from an EMBL/GenBank/DDBJ whole genome shotgun (WGS) entry which is preliminary data.</text>
</comment>
<feature type="transmembrane region" description="Helical" evidence="7">
    <location>
        <begin position="282"/>
        <end position="300"/>
    </location>
</feature>
<dbReference type="Proteomes" id="UP001159405">
    <property type="component" value="Unassembled WGS sequence"/>
</dbReference>
<feature type="transmembrane region" description="Helical" evidence="7">
    <location>
        <begin position="149"/>
        <end position="167"/>
    </location>
</feature>
<reference evidence="8 9" key="1">
    <citation type="submission" date="2022-05" db="EMBL/GenBank/DDBJ databases">
        <authorList>
            <consortium name="Genoscope - CEA"/>
            <person name="William W."/>
        </authorList>
    </citation>
    <scope>NUCLEOTIDE SEQUENCE [LARGE SCALE GENOMIC DNA]</scope>
</reference>
<feature type="transmembrane region" description="Helical" evidence="7">
    <location>
        <begin position="7"/>
        <end position="29"/>
    </location>
</feature>
<evidence type="ECO:0000256" key="3">
    <source>
        <dbReference type="ARBA" id="ARBA00022475"/>
    </source>
</evidence>
<keyword evidence="4 7" id="KW-0812">Transmembrane</keyword>